<keyword evidence="3" id="KW-1185">Reference proteome</keyword>
<dbReference type="AlphaFoldDB" id="A0AA41VXU6"/>
<accession>A0AA41VXU6</accession>
<dbReference type="InterPro" id="IPR011993">
    <property type="entry name" value="PH-like_dom_sf"/>
</dbReference>
<evidence type="ECO:0000313" key="3">
    <source>
        <dbReference type="Proteomes" id="UP001177140"/>
    </source>
</evidence>
<organism evidence="2 3">
    <name type="scientific">Papaver nudicaule</name>
    <name type="common">Iceland poppy</name>
    <dbReference type="NCBI Taxonomy" id="74823"/>
    <lineage>
        <taxon>Eukaryota</taxon>
        <taxon>Viridiplantae</taxon>
        <taxon>Streptophyta</taxon>
        <taxon>Embryophyta</taxon>
        <taxon>Tracheophyta</taxon>
        <taxon>Spermatophyta</taxon>
        <taxon>Magnoliopsida</taxon>
        <taxon>Ranunculales</taxon>
        <taxon>Papaveraceae</taxon>
        <taxon>Papaveroideae</taxon>
        <taxon>Papaver</taxon>
    </lineage>
</organism>
<feature type="region of interest" description="Disordered" evidence="1">
    <location>
        <begin position="1"/>
        <end position="37"/>
    </location>
</feature>
<proteinExistence type="predicted"/>
<name>A0AA41VXU6_PAPNU</name>
<reference evidence="2" key="1">
    <citation type="submission" date="2022-03" db="EMBL/GenBank/DDBJ databases">
        <title>A functionally conserved STORR gene fusion in Papaver species that diverged 16.8 million years ago.</title>
        <authorList>
            <person name="Catania T."/>
        </authorList>
    </citation>
    <scope>NUCLEOTIDE SEQUENCE</scope>
    <source>
        <strain evidence="2">S-191538</strain>
    </source>
</reference>
<comment type="caution">
    <text evidence="2">The sequence shown here is derived from an EMBL/GenBank/DDBJ whole genome shotgun (WGS) entry which is preliminary data.</text>
</comment>
<dbReference type="EMBL" id="JAJJMA010312808">
    <property type="protein sequence ID" value="MCL7049163.1"/>
    <property type="molecule type" value="Genomic_DNA"/>
</dbReference>
<gene>
    <name evidence="2" type="ORF">MKW94_023080</name>
</gene>
<feature type="compositionally biased region" description="Basic and acidic residues" evidence="1">
    <location>
        <begin position="22"/>
        <end position="37"/>
    </location>
</feature>
<evidence type="ECO:0000256" key="1">
    <source>
        <dbReference type="SAM" id="MobiDB-lite"/>
    </source>
</evidence>
<sequence length="163" mass="18451">MGSRPRPIRSSSLRESQSQHQQHSDFDSDESYSDKMEGAGSWDVLDWTKFAPKSKSISHDMEEFLYHNEDVKEKGQGVVLVNTDEAGTLLVTNFRILFVREGTRNIIPLGTIPLATIDKFTKLVPKSSPAPRQSDKAPSLRLLQVIGKDMRIIVYGFRPFTKQ</sequence>
<dbReference type="Gene3D" id="2.30.29.30">
    <property type="entry name" value="Pleckstrin-homology domain (PH domain)/Phosphotyrosine-binding domain (PTB)"/>
    <property type="match status" value="1"/>
</dbReference>
<feature type="compositionally biased region" description="Low complexity" evidence="1">
    <location>
        <begin position="1"/>
        <end position="21"/>
    </location>
</feature>
<evidence type="ECO:0000313" key="2">
    <source>
        <dbReference type="EMBL" id="MCL7049163.1"/>
    </source>
</evidence>
<protein>
    <submittedName>
        <fullName evidence="2">Uncharacterized protein</fullName>
    </submittedName>
</protein>
<feature type="non-terminal residue" evidence="2">
    <location>
        <position position="1"/>
    </location>
</feature>
<dbReference type="SUPFAM" id="SSF50729">
    <property type="entry name" value="PH domain-like"/>
    <property type="match status" value="1"/>
</dbReference>
<dbReference type="Proteomes" id="UP001177140">
    <property type="component" value="Unassembled WGS sequence"/>
</dbReference>